<dbReference type="SUPFAM" id="SSF160904">
    <property type="entry name" value="Jann2411-like"/>
    <property type="match status" value="1"/>
</dbReference>
<gene>
    <name evidence="2" type="ORF">DKT69_25780</name>
</gene>
<dbReference type="PANTHER" id="PTHR35525">
    <property type="entry name" value="BLL6575 PROTEIN"/>
    <property type="match status" value="1"/>
</dbReference>
<name>A0A317DDB6_9ACTN</name>
<sequence>MNRYHRAVFQDEAAFRFVGGRVSVDFTATHGLRWRDPSVERIPAPADLARWFIEAGLADITVPVSASTLRSARDLREALYRLMRGRVFQEPLDRRAIDVVNRWAAKAPPAVRLTADGSAKRLVEPTAGGLLAFVARDGVDLLAGPHANRLRQCSSDTCTLLYLDTSRASSRRWCSMEVCGSRDKMARYRQRAAV</sequence>
<accession>A0A317DDB6</accession>
<feature type="domain" description="Zinc finger CGNR" evidence="1">
    <location>
        <begin position="149"/>
        <end position="191"/>
    </location>
</feature>
<dbReference type="InterPro" id="IPR010852">
    <property type="entry name" value="ABATE"/>
</dbReference>
<evidence type="ECO:0000313" key="2">
    <source>
        <dbReference type="EMBL" id="PWR11746.1"/>
    </source>
</evidence>
<dbReference type="Gene3D" id="1.10.3300.10">
    <property type="entry name" value="Jann2411-like domain"/>
    <property type="match status" value="1"/>
</dbReference>
<dbReference type="PANTHER" id="PTHR35525:SF3">
    <property type="entry name" value="BLL6575 PROTEIN"/>
    <property type="match status" value="1"/>
</dbReference>
<organism evidence="2 3">
    <name type="scientific">Micromonospora sicca</name>
    <dbReference type="NCBI Taxonomy" id="2202420"/>
    <lineage>
        <taxon>Bacteria</taxon>
        <taxon>Bacillati</taxon>
        <taxon>Actinomycetota</taxon>
        <taxon>Actinomycetes</taxon>
        <taxon>Micromonosporales</taxon>
        <taxon>Micromonosporaceae</taxon>
        <taxon>Micromonospora</taxon>
    </lineage>
</organism>
<dbReference type="Pfam" id="PF11706">
    <property type="entry name" value="zf-CGNR"/>
    <property type="match status" value="1"/>
</dbReference>
<protein>
    <recommendedName>
        <fullName evidence="1">Zinc finger CGNR domain-containing protein</fullName>
    </recommendedName>
</protein>
<dbReference type="EMBL" id="QGKS01000310">
    <property type="protein sequence ID" value="PWR11746.1"/>
    <property type="molecule type" value="Genomic_DNA"/>
</dbReference>
<evidence type="ECO:0000313" key="3">
    <source>
        <dbReference type="Proteomes" id="UP000246050"/>
    </source>
</evidence>
<comment type="caution">
    <text evidence="2">The sequence shown here is derived from an EMBL/GenBank/DDBJ whole genome shotgun (WGS) entry which is preliminary data.</text>
</comment>
<evidence type="ECO:0000259" key="1">
    <source>
        <dbReference type="Pfam" id="PF11706"/>
    </source>
</evidence>
<dbReference type="Proteomes" id="UP000246050">
    <property type="component" value="Unassembled WGS sequence"/>
</dbReference>
<dbReference type="AlphaFoldDB" id="A0A317DDB6"/>
<dbReference type="InterPro" id="IPR023286">
    <property type="entry name" value="ABATE_dom_sf"/>
</dbReference>
<dbReference type="InterPro" id="IPR021005">
    <property type="entry name" value="Znf_CGNR"/>
</dbReference>
<dbReference type="Pfam" id="PF07336">
    <property type="entry name" value="ABATE"/>
    <property type="match status" value="1"/>
</dbReference>
<proteinExistence type="predicted"/>
<reference evidence="2 3" key="1">
    <citation type="submission" date="2018-05" db="EMBL/GenBank/DDBJ databases">
        <title>Micromonosporas from Atacama Desert.</title>
        <authorList>
            <person name="Carro L."/>
            <person name="Golinska P."/>
            <person name="Klenk H.-P."/>
            <person name="Goodfellow M."/>
        </authorList>
    </citation>
    <scope>NUCLEOTIDE SEQUENCE [LARGE SCALE GENOMIC DNA]</scope>
    <source>
        <strain evidence="2 3">4G51</strain>
    </source>
</reference>